<name>A0A7S7NWN7_PALFE</name>
<keyword evidence="2" id="KW-1185">Reference proteome</keyword>
<dbReference type="SUPFAM" id="SSF48371">
    <property type="entry name" value="ARM repeat"/>
    <property type="match status" value="1"/>
</dbReference>
<dbReference type="InterPro" id="IPR011989">
    <property type="entry name" value="ARM-like"/>
</dbReference>
<evidence type="ECO:0008006" key="3">
    <source>
        <dbReference type="Google" id="ProtNLM"/>
    </source>
</evidence>
<dbReference type="Proteomes" id="UP000593892">
    <property type="component" value="Chromosome"/>
</dbReference>
<reference evidence="1 2" key="1">
    <citation type="submission" date="2020-10" db="EMBL/GenBank/DDBJ databases">
        <title>Complete genome sequence of Paludibaculum fermentans P105T, a facultatively anaerobic acidobacterium capable of dissimilatory Fe(III) reduction.</title>
        <authorList>
            <person name="Dedysh S.N."/>
            <person name="Beletsky A.V."/>
            <person name="Kulichevskaya I.S."/>
            <person name="Mardanov A.V."/>
            <person name="Ravin N.V."/>
        </authorList>
    </citation>
    <scope>NUCLEOTIDE SEQUENCE [LARGE SCALE GENOMIC DNA]</scope>
    <source>
        <strain evidence="1 2">P105</strain>
    </source>
</reference>
<evidence type="ECO:0000313" key="2">
    <source>
        <dbReference type="Proteomes" id="UP000593892"/>
    </source>
</evidence>
<sequence length="540" mass="60498">MKNYSLRRVSPSTEALLARLNGWWRSPAKWIGWGDVPGVLEQIGNSKEPLAIPFIMSFGIVGNERIRAQALSAIHRLFSSLPIEFLPLLDEALRPAWIPEYSWHGMTAEQIPALPKSSDAELLYLNLMSCHQSGYVRAAALQTLSAESTATSIPFILSRLVDWVREVRLAAEIALRNKLNPIYGDEFVRCLGLIGRLARNSRYRPEFTVWVEDLLRSRECAESLRRGLSAESKDVRRRCYRIAVSSPSFPFRDAILHAIADDDVVVRRWAFELATSRPGEDHDAFRRKAAEDPYGPIRRMALEAYLDRETIEPGELERYLYDRSATNRHLCQRAFSERLGLQPAEFYRAAIRDHAAKQPAICIQGLAETGNPGDAILVAGALQRSSSRVRRVAVQALGALGVGGHEQGLCQLVSSDVLSVARVSASTLLEKRAVPAEAVWAAALENPDAKVHRGVLRLLRSTGKWQQLGYYLRAADSNDSDFLDCAIELMNLWVEKFNETFTPVSEGEALQLLKMLECVRLGLPVDLARQVEFILQRVSQ</sequence>
<evidence type="ECO:0000313" key="1">
    <source>
        <dbReference type="EMBL" id="QOY91144.1"/>
    </source>
</evidence>
<dbReference type="InterPro" id="IPR016024">
    <property type="entry name" value="ARM-type_fold"/>
</dbReference>
<dbReference type="Gene3D" id="1.25.10.10">
    <property type="entry name" value="Leucine-rich Repeat Variant"/>
    <property type="match status" value="2"/>
</dbReference>
<dbReference type="RefSeq" id="WP_194452798.1">
    <property type="nucleotide sequence ID" value="NZ_CP063849.1"/>
</dbReference>
<dbReference type="AlphaFoldDB" id="A0A7S7NWN7"/>
<dbReference type="EMBL" id="CP063849">
    <property type="protein sequence ID" value="QOY91144.1"/>
    <property type="molecule type" value="Genomic_DNA"/>
</dbReference>
<dbReference type="KEGG" id="pfer:IRI77_14710"/>
<gene>
    <name evidence="1" type="ORF">IRI77_14710</name>
</gene>
<organism evidence="1 2">
    <name type="scientific">Paludibaculum fermentans</name>
    <dbReference type="NCBI Taxonomy" id="1473598"/>
    <lineage>
        <taxon>Bacteria</taxon>
        <taxon>Pseudomonadati</taxon>
        <taxon>Acidobacteriota</taxon>
        <taxon>Terriglobia</taxon>
        <taxon>Bryobacterales</taxon>
        <taxon>Bryobacteraceae</taxon>
        <taxon>Paludibaculum</taxon>
    </lineage>
</organism>
<protein>
    <recommendedName>
        <fullName evidence="3">HEAT repeat domain-containing protein</fullName>
    </recommendedName>
</protein>
<proteinExistence type="predicted"/>
<accession>A0A7S7NWN7</accession>